<dbReference type="PROSITE" id="PS00572">
    <property type="entry name" value="GLYCOSYL_HYDROL_F1_1"/>
    <property type="match status" value="1"/>
</dbReference>
<dbReference type="PRINTS" id="PR00131">
    <property type="entry name" value="GLHYDRLASE1"/>
</dbReference>
<evidence type="ECO:0000256" key="3">
    <source>
        <dbReference type="ARBA" id="ARBA00023295"/>
    </source>
</evidence>
<proteinExistence type="inferred from homology"/>
<gene>
    <name evidence="6" type="ORF">KPZU09_69650</name>
</gene>
<name>A0A919I3N5_KLEPN</name>
<dbReference type="InterPro" id="IPR001360">
    <property type="entry name" value="Glyco_hydro_1"/>
</dbReference>
<comment type="caution">
    <text evidence="6">The sequence shown here is derived from an EMBL/GenBank/DDBJ whole genome shotgun (WGS) entry which is preliminary data.</text>
</comment>
<sequence length="117" mass="13135">MLWDRYQKPLFIVENGLGAKDKVEADGSINDDYRISYLNDHLVQAREAIDDGVELMGFTSWGPIDLVSASKAELSKRYGFIYVDRHDDGTGTLARSKKKSFGWYKEVIASRGASLKA</sequence>
<dbReference type="GO" id="GO:0008422">
    <property type="term" value="F:beta-glucosidase activity"/>
    <property type="evidence" value="ECO:0007669"/>
    <property type="project" value="TreeGrafter"/>
</dbReference>
<evidence type="ECO:0000256" key="2">
    <source>
        <dbReference type="ARBA" id="ARBA00022801"/>
    </source>
</evidence>
<reference evidence="6" key="1">
    <citation type="submission" date="2020-10" db="EMBL/GenBank/DDBJ databases">
        <title>Genome Sequence of ESBL Producing Zambian Clinical Strains.</title>
        <authorList>
            <person name="Shawa M."/>
            <person name="Furuta Y."/>
            <person name="Simbotwe M."/>
            <person name="Mulenga E."/>
            <person name="Mubanga M."/>
            <person name="Mulenga G."/>
            <person name="Kaile C."/>
            <person name="Zorigt T."/>
            <person name="Hang'ombe B."/>
            <person name="Higashi H."/>
        </authorList>
    </citation>
    <scope>NUCLEOTIDE SEQUENCE</scope>
    <source>
        <strain evidence="6">Zam_UTH_09</strain>
    </source>
</reference>
<dbReference type="SUPFAM" id="SSF51445">
    <property type="entry name" value="(Trans)glycosidases"/>
    <property type="match status" value="1"/>
</dbReference>
<evidence type="ECO:0000313" key="7">
    <source>
        <dbReference type="Proteomes" id="UP000655094"/>
    </source>
</evidence>
<dbReference type="GO" id="GO:0016052">
    <property type="term" value="P:carbohydrate catabolic process"/>
    <property type="evidence" value="ECO:0007669"/>
    <property type="project" value="TreeGrafter"/>
</dbReference>
<accession>A0A919I3N5</accession>
<dbReference type="AlphaFoldDB" id="A0A919I3N5"/>
<dbReference type="Pfam" id="PF00232">
    <property type="entry name" value="Glyco_hydro_1"/>
    <property type="match status" value="1"/>
</dbReference>
<dbReference type="GO" id="GO:0005829">
    <property type="term" value="C:cytosol"/>
    <property type="evidence" value="ECO:0007669"/>
    <property type="project" value="TreeGrafter"/>
</dbReference>
<evidence type="ECO:0000256" key="4">
    <source>
        <dbReference type="PROSITE-ProRule" id="PRU10055"/>
    </source>
</evidence>
<dbReference type="PANTHER" id="PTHR10353">
    <property type="entry name" value="GLYCOSYL HYDROLASE"/>
    <property type="match status" value="1"/>
</dbReference>
<dbReference type="Gene3D" id="3.20.20.80">
    <property type="entry name" value="Glycosidases"/>
    <property type="match status" value="1"/>
</dbReference>
<dbReference type="InterPro" id="IPR017853">
    <property type="entry name" value="GH"/>
</dbReference>
<keyword evidence="3" id="KW-0326">Glycosidase</keyword>
<dbReference type="PANTHER" id="PTHR10353:SF122">
    <property type="entry name" value="6-PHOSPHO-BETA-GLUCOSIDASE ASCB-RELATED"/>
    <property type="match status" value="1"/>
</dbReference>
<protein>
    <recommendedName>
        <fullName evidence="8">6-phospho-beta-glucosidase</fullName>
    </recommendedName>
</protein>
<dbReference type="EMBL" id="BNFF01000002">
    <property type="protein sequence ID" value="GHK57229.1"/>
    <property type="molecule type" value="Genomic_DNA"/>
</dbReference>
<organism evidence="6 7">
    <name type="scientific">Klebsiella pneumoniae</name>
    <dbReference type="NCBI Taxonomy" id="573"/>
    <lineage>
        <taxon>Bacteria</taxon>
        <taxon>Pseudomonadati</taxon>
        <taxon>Pseudomonadota</taxon>
        <taxon>Gammaproteobacteria</taxon>
        <taxon>Enterobacterales</taxon>
        <taxon>Enterobacteriaceae</taxon>
        <taxon>Klebsiella/Raoultella group</taxon>
        <taxon>Klebsiella</taxon>
        <taxon>Klebsiella pneumoniae complex</taxon>
    </lineage>
</organism>
<evidence type="ECO:0000313" key="6">
    <source>
        <dbReference type="EMBL" id="GHK57229.1"/>
    </source>
</evidence>
<dbReference type="InterPro" id="IPR018120">
    <property type="entry name" value="Glyco_hydro_1_AS"/>
</dbReference>
<evidence type="ECO:0000256" key="1">
    <source>
        <dbReference type="ARBA" id="ARBA00010838"/>
    </source>
</evidence>
<evidence type="ECO:0008006" key="8">
    <source>
        <dbReference type="Google" id="ProtNLM"/>
    </source>
</evidence>
<comment type="similarity">
    <text evidence="1 5">Belongs to the glycosyl hydrolase 1 family.</text>
</comment>
<dbReference type="Proteomes" id="UP000655094">
    <property type="component" value="Unassembled WGS sequence"/>
</dbReference>
<feature type="active site" description="Nucleophile" evidence="4">
    <location>
        <position position="14"/>
    </location>
</feature>
<keyword evidence="2" id="KW-0378">Hydrolase</keyword>
<evidence type="ECO:0000256" key="5">
    <source>
        <dbReference type="RuleBase" id="RU003690"/>
    </source>
</evidence>